<keyword evidence="2" id="KW-1185">Reference proteome</keyword>
<dbReference type="RefSeq" id="WP_091373217.1">
    <property type="nucleotide sequence ID" value="NZ_LT629740.1"/>
</dbReference>
<accession>A0A1H1XXB4</accession>
<dbReference type="EMBL" id="LT629740">
    <property type="protein sequence ID" value="SDT13842.1"/>
    <property type="molecule type" value="Genomic_DNA"/>
</dbReference>
<dbReference type="InterPro" id="IPR010035">
    <property type="entry name" value="Thi_S"/>
</dbReference>
<dbReference type="Proteomes" id="UP000199679">
    <property type="component" value="Chromosome I"/>
</dbReference>
<dbReference type="InterPro" id="IPR003749">
    <property type="entry name" value="ThiS/MoaD-like"/>
</dbReference>
<dbReference type="InterPro" id="IPR012675">
    <property type="entry name" value="Beta-grasp_dom_sf"/>
</dbReference>
<dbReference type="OrthoDB" id="1525151at2"/>
<dbReference type="NCBIfam" id="TIGR01683">
    <property type="entry name" value="thiS"/>
    <property type="match status" value="1"/>
</dbReference>
<gene>
    <name evidence="1" type="ORF">SAMN05216490_2572</name>
</gene>
<proteinExistence type="predicted"/>
<evidence type="ECO:0000313" key="1">
    <source>
        <dbReference type="EMBL" id="SDT13842.1"/>
    </source>
</evidence>
<evidence type="ECO:0000313" key="2">
    <source>
        <dbReference type="Proteomes" id="UP000199679"/>
    </source>
</evidence>
<dbReference type="PANTHER" id="PTHR34472:SF1">
    <property type="entry name" value="SULFUR CARRIER PROTEIN THIS"/>
    <property type="match status" value="1"/>
</dbReference>
<dbReference type="CDD" id="cd00565">
    <property type="entry name" value="Ubl_ThiS"/>
    <property type="match status" value="1"/>
</dbReference>
<dbReference type="Pfam" id="PF02597">
    <property type="entry name" value="ThiS"/>
    <property type="match status" value="1"/>
</dbReference>
<dbReference type="AlphaFoldDB" id="A0A1H1XXB4"/>
<dbReference type="Gene3D" id="3.10.20.30">
    <property type="match status" value="1"/>
</dbReference>
<reference evidence="1 2" key="1">
    <citation type="submission" date="2016-10" db="EMBL/GenBank/DDBJ databases">
        <authorList>
            <person name="de Groot N.N."/>
        </authorList>
    </citation>
    <scope>NUCLEOTIDE SEQUENCE [LARGE SCALE GENOMIC DNA]</scope>
    <source>
        <strain evidence="1 2">MP1X4</strain>
    </source>
</reference>
<sequence>MDITVNQQSYSVSEACSLQQMLDTVFLQPAKGIAIAVNQEIIPKNNWQTCQLQSGDTITIIKATQGG</sequence>
<dbReference type="SUPFAM" id="SSF54285">
    <property type="entry name" value="MoaD/ThiS"/>
    <property type="match status" value="1"/>
</dbReference>
<dbReference type="STRING" id="652787.SAMN05216490_2572"/>
<name>A0A1H1XXB4_MUCMA</name>
<protein>
    <submittedName>
        <fullName evidence="1">Sulfur carrier protein ThiS</fullName>
    </submittedName>
</protein>
<dbReference type="PANTHER" id="PTHR34472">
    <property type="entry name" value="SULFUR CARRIER PROTEIN THIS"/>
    <property type="match status" value="1"/>
</dbReference>
<organism evidence="1 2">
    <name type="scientific">Mucilaginibacter mallensis</name>
    <dbReference type="NCBI Taxonomy" id="652787"/>
    <lineage>
        <taxon>Bacteria</taxon>
        <taxon>Pseudomonadati</taxon>
        <taxon>Bacteroidota</taxon>
        <taxon>Sphingobacteriia</taxon>
        <taxon>Sphingobacteriales</taxon>
        <taxon>Sphingobacteriaceae</taxon>
        <taxon>Mucilaginibacter</taxon>
    </lineage>
</organism>
<dbReference type="InterPro" id="IPR016155">
    <property type="entry name" value="Mopterin_synth/thiamin_S_b"/>
</dbReference>